<dbReference type="EMBL" id="JAYWVC010000291">
    <property type="protein sequence ID" value="MED7827952.1"/>
    <property type="molecule type" value="Genomic_DNA"/>
</dbReference>
<sequence length="115" mass="12122">MNKLVRRLTTASVSAVLLGGALFATGGSAIAATPQAAGHTLVRAAVVEDTKAATVHAERPADPWIADQLAMFDPWVVDQLELFVPSGDPGLQHVVIDWHRSVNAYAALQNDGARP</sequence>
<name>A0ABU7FV46_9ACTN</name>
<comment type="caution">
    <text evidence="2">The sequence shown here is derived from an EMBL/GenBank/DDBJ whole genome shotgun (WGS) entry which is preliminary data.</text>
</comment>
<protein>
    <submittedName>
        <fullName evidence="2">Uncharacterized protein</fullName>
    </submittedName>
</protein>
<dbReference type="Proteomes" id="UP001333996">
    <property type="component" value="Unassembled WGS sequence"/>
</dbReference>
<keyword evidence="3" id="KW-1185">Reference proteome</keyword>
<evidence type="ECO:0000256" key="1">
    <source>
        <dbReference type="SAM" id="SignalP"/>
    </source>
</evidence>
<dbReference type="RefSeq" id="WP_329512317.1">
    <property type="nucleotide sequence ID" value="NZ_BAAAYZ010000080.1"/>
</dbReference>
<proteinExistence type="predicted"/>
<feature type="signal peptide" evidence="1">
    <location>
        <begin position="1"/>
        <end position="31"/>
    </location>
</feature>
<evidence type="ECO:0000313" key="3">
    <source>
        <dbReference type="Proteomes" id="UP001333996"/>
    </source>
</evidence>
<keyword evidence="1" id="KW-0732">Signal</keyword>
<evidence type="ECO:0000313" key="2">
    <source>
        <dbReference type="EMBL" id="MED7827952.1"/>
    </source>
</evidence>
<reference evidence="2" key="1">
    <citation type="submission" date="2024-01" db="EMBL/GenBank/DDBJ databases">
        <title>First draft genome sequence data of TA4-1, the type strain of Gram-positive actinobacterium Streptomyces chiangmaiensis.</title>
        <authorList>
            <person name="Yasawong M."/>
            <person name="Nantapong N."/>
        </authorList>
    </citation>
    <scope>NUCLEOTIDE SEQUENCE</scope>
    <source>
        <strain evidence="2">TA4-1</strain>
    </source>
</reference>
<gene>
    <name evidence="2" type="ORF">VXC91_40225</name>
</gene>
<organism evidence="2 3">
    <name type="scientific">Streptomyces chiangmaiensis</name>
    <dbReference type="NCBI Taxonomy" id="766497"/>
    <lineage>
        <taxon>Bacteria</taxon>
        <taxon>Bacillati</taxon>
        <taxon>Actinomycetota</taxon>
        <taxon>Actinomycetes</taxon>
        <taxon>Kitasatosporales</taxon>
        <taxon>Streptomycetaceae</taxon>
        <taxon>Streptomyces</taxon>
    </lineage>
</organism>
<feature type="chain" id="PRO_5046197849" evidence="1">
    <location>
        <begin position="32"/>
        <end position="115"/>
    </location>
</feature>
<accession>A0ABU7FV46</accession>